<evidence type="ECO:0000256" key="6">
    <source>
        <dbReference type="ARBA" id="ARBA00022984"/>
    </source>
</evidence>
<evidence type="ECO:0000256" key="11">
    <source>
        <dbReference type="ARBA" id="ARBA00049902"/>
    </source>
</evidence>
<dbReference type="PANTHER" id="PTHR30474">
    <property type="entry name" value="CELL CYCLE PROTEIN"/>
    <property type="match status" value="1"/>
</dbReference>
<accession>X1IZZ0</accession>
<dbReference type="AlphaFoldDB" id="X1IZZ0"/>
<feature type="non-terminal residue" evidence="13">
    <location>
        <position position="1"/>
    </location>
</feature>
<proteinExistence type="predicted"/>
<protein>
    <recommendedName>
        <fullName evidence="10">peptidoglycan glycosyltransferase</fullName>
        <ecNumber evidence="10">2.4.99.28</ecNumber>
    </recommendedName>
    <alternativeName>
        <fullName evidence="9">Peptidoglycan polymerase</fullName>
    </alternativeName>
</protein>
<dbReference type="GO" id="GO:0005886">
    <property type="term" value="C:plasma membrane"/>
    <property type="evidence" value="ECO:0007669"/>
    <property type="project" value="TreeGrafter"/>
</dbReference>
<keyword evidence="6" id="KW-0573">Peptidoglycan synthesis</keyword>
<keyword evidence="5" id="KW-0133">Cell shape</keyword>
<dbReference type="GO" id="GO:0008360">
    <property type="term" value="P:regulation of cell shape"/>
    <property type="evidence" value="ECO:0007669"/>
    <property type="project" value="UniProtKB-KW"/>
</dbReference>
<evidence type="ECO:0000256" key="7">
    <source>
        <dbReference type="ARBA" id="ARBA00022989"/>
    </source>
</evidence>
<gene>
    <name evidence="13" type="ORF">S03H2_53947</name>
</gene>
<keyword evidence="4 12" id="KW-0812">Transmembrane</keyword>
<comment type="subcellular location">
    <subcellularLocation>
        <location evidence="1">Membrane</location>
        <topology evidence="1">Multi-pass membrane protein</topology>
    </subcellularLocation>
</comment>
<organism evidence="13">
    <name type="scientific">marine sediment metagenome</name>
    <dbReference type="NCBI Taxonomy" id="412755"/>
    <lineage>
        <taxon>unclassified sequences</taxon>
        <taxon>metagenomes</taxon>
        <taxon>ecological metagenomes</taxon>
    </lineage>
</organism>
<dbReference type="GO" id="GO:0015648">
    <property type="term" value="F:lipid-linked peptidoglycan transporter activity"/>
    <property type="evidence" value="ECO:0007669"/>
    <property type="project" value="TreeGrafter"/>
</dbReference>
<dbReference type="EC" id="2.4.99.28" evidence="10"/>
<keyword evidence="8 12" id="KW-0472">Membrane</keyword>
<dbReference type="GO" id="GO:0008955">
    <property type="term" value="F:peptidoglycan glycosyltransferase activity"/>
    <property type="evidence" value="ECO:0007669"/>
    <property type="project" value="UniProtKB-EC"/>
</dbReference>
<evidence type="ECO:0000256" key="2">
    <source>
        <dbReference type="ARBA" id="ARBA00022676"/>
    </source>
</evidence>
<dbReference type="GO" id="GO:0009252">
    <property type="term" value="P:peptidoglycan biosynthetic process"/>
    <property type="evidence" value="ECO:0007669"/>
    <property type="project" value="UniProtKB-KW"/>
</dbReference>
<dbReference type="GO" id="GO:0051301">
    <property type="term" value="P:cell division"/>
    <property type="evidence" value="ECO:0007669"/>
    <property type="project" value="InterPro"/>
</dbReference>
<evidence type="ECO:0000313" key="13">
    <source>
        <dbReference type="EMBL" id="GAH63113.1"/>
    </source>
</evidence>
<evidence type="ECO:0000256" key="3">
    <source>
        <dbReference type="ARBA" id="ARBA00022679"/>
    </source>
</evidence>
<comment type="caution">
    <text evidence="13">The sequence shown here is derived from an EMBL/GenBank/DDBJ whole genome shotgun (WGS) entry which is preliminary data.</text>
</comment>
<keyword evidence="2" id="KW-0328">Glycosyltransferase</keyword>
<reference evidence="13" key="1">
    <citation type="journal article" date="2014" name="Front. Microbiol.">
        <title>High frequency of phylogenetically diverse reductive dehalogenase-homologous genes in deep subseafloor sedimentary metagenomes.</title>
        <authorList>
            <person name="Kawai M."/>
            <person name="Futagami T."/>
            <person name="Toyoda A."/>
            <person name="Takaki Y."/>
            <person name="Nishi S."/>
            <person name="Hori S."/>
            <person name="Arai W."/>
            <person name="Tsubouchi T."/>
            <person name="Morono Y."/>
            <person name="Uchiyama I."/>
            <person name="Ito T."/>
            <person name="Fujiyama A."/>
            <person name="Inagaki F."/>
            <person name="Takami H."/>
        </authorList>
    </citation>
    <scope>NUCLEOTIDE SEQUENCE</scope>
    <source>
        <strain evidence="13">Expedition CK06-06</strain>
    </source>
</reference>
<dbReference type="EMBL" id="BARU01034360">
    <property type="protein sequence ID" value="GAH63113.1"/>
    <property type="molecule type" value="Genomic_DNA"/>
</dbReference>
<keyword evidence="3" id="KW-0808">Transferase</keyword>
<feature type="transmembrane region" description="Helical" evidence="12">
    <location>
        <begin position="30"/>
        <end position="52"/>
    </location>
</feature>
<name>X1IZZ0_9ZZZZ</name>
<sequence length="65" mass="6652">GITIYIVGQALINISVVSGLLPVTGVPLPLISTGGSSLITSLVSIGILLNIAKGEKSELNYEDND</sequence>
<evidence type="ECO:0000256" key="5">
    <source>
        <dbReference type="ARBA" id="ARBA00022960"/>
    </source>
</evidence>
<evidence type="ECO:0000256" key="4">
    <source>
        <dbReference type="ARBA" id="ARBA00022692"/>
    </source>
</evidence>
<evidence type="ECO:0000256" key="12">
    <source>
        <dbReference type="SAM" id="Phobius"/>
    </source>
</evidence>
<evidence type="ECO:0000256" key="8">
    <source>
        <dbReference type="ARBA" id="ARBA00023136"/>
    </source>
</evidence>
<dbReference type="Pfam" id="PF01098">
    <property type="entry name" value="FTSW_RODA_SPOVE"/>
    <property type="match status" value="1"/>
</dbReference>
<keyword evidence="7 12" id="KW-1133">Transmembrane helix</keyword>
<comment type="catalytic activity">
    <reaction evidence="11">
        <text>[GlcNAc-(1-&gt;4)-Mur2Ac(oyl-L-Ala-gamma-D-Glu-L-Lys-D-Ala-D-Ala)](n)-di-trans,octa-cis-undecaprenyl diphosphate + beta-D-GlcNAc-(1-&gt;4)-Mur2Ac(oyl-L-Ala-gamma-D-Glu-L-Lys-D-Ala-D-Ala)-di-trans,octa-cis-undecaprenyl diphosphate = [GlcNAc-(1-&gt;4)-Mur2Ac(oyl-L-Ala-gamma-D-Glu-L-Lys-D-Ala-D-Ala)](n+1)-di-trans,octa-cis-undecaprenyl diphosphate + di-trans,octa-cis-undecaprenyl diphosphate + H(+)</text>
        <dbReference type="Rhea" id="RHEA:23708"/>
        <dbReference type="Rhea" id="RHEA-COMP:9602"/>
        <dbReference type="Rhea" id="RHEA-COMP:9603"/>
        <dbReference type="ChEBI" id="CHEBI:15378"/>
        <dbReference type="ChEBI" id="CHEBI:58405"/>
        <dbReference type="ChEBI" id="CHEBI:60033"/>
        <dbReference type="ChEBI" id="CHEBI:78435"/>
        <dbReference type="EC" id="2.4.99.28"/>
    </reaction>
</comment>
<evidence type="ECO:0000256" key="1">
    <source>
        <dbReference type="ARBA" id="ARBA00004141"/>
    </source>
</evidence>
<evidence type="ECO:0000256" key="10">
    <source>
        <dbReference type="ARBA" id="ARBA00044770"/>
    </source>
</evidence>
<dbReference type="GO" id="GO:0032153">
    <property type="term" value="C:cell division site"/>
    <property type="evidence" value="ECO:0007669"/>
    <property type="project" value="TreeGrafter"/>
</dbReference>
<dbReference type="InterPro" id="IPR001182">
    <property type="entry name" value="FtsW/RodA"/>
</dbReference>
<evidence type="ECO:0000256" key="9">
    <source>
        <dbReference type="ARBA" id="ARBA00032370"/>
    </source>
</evidence>
<dbReference type="PANTHER" id="PTHR30474:SF2">
    <property type="entry name" value="PEPTIDOGLYCAN GLYCOSYLTRANSFERASE FTSW-RELATED"/>
    <property type="match status" value="1"/>
</dbReference>